<gene>
    <name evidence="3" type="ORF">F7R26_036415</name>
</gene>
<dbReference type="InterPro" id="IPR050300">
    <property type="entry name" value="GDXG_lipolytic_enzyme"/>
</dbReference>
<name>A0A643G0V5_9BURK</name>
<protein>
    <submittedName>
        <fullName evidence="3">Alpha/beta hydrolase</fullName>
    </submittedName>
</protein>
<dbReference type="AlphaFoldDB" id="A0A643G0V5"/>
<evidence type="ECO:0000313" key="3">
    <source>
        <dbReference type="EMBL" id="QOT81852.1"/>
    </source>
</evidence>
<proteinExistence type="predicted"/>
<dbReference type="SUPFAM" id="SSF53474">
    <property type="entry name" value="alpha/beta-Hydrolases"/>
    <property type="match status" value="1"/>
</dbReference>
<dbReference type="EMBL" id="CP062805">
    <property type="protein sequence ID" value="QOT81852.1"/>
    <property type="molecule type" value="Genomic_DNA"/>
</dbReference>
<evidence type="ECO:0000259" key="2">
    <source>
        <dbReference type="Pfam" id="PF07859"/>
    </source>
</evidence>
<dbReference type="RefSeq" id="WP_058697577.1">
    <property type="nucleotide sequence ID" value="NZ_CP062805.1"/>
</dbReference>
<dbReference type="PANTHER" id="PTHR48081">
    <property type="entry name" value="AB HYDROLASE SUPERFAMILY PROTEIN C4A8.06C"/>
    <property type="match status" value="1"/>
</dbReference>
<dbReference type="InterPro" id="IPR029058">
    <property type="entry name" value="AB_hydrolase_fold"/>
</dbReference>
<dbReference type="InterPro" id="IPR013094">
    <property type="entry name" value="AB_hydrolase_3"/>
</dbReference>
<dbReference type="PANTHER" id="PTHR48081:SF8">
    <property type="entry name" value="ALPHA_BETA HYDROLASE FOLD-3 DOMAIN-CONTAINING PROTEIN-RELATED"/>
    <property type="match status" value="1"/>
</dbReference>
<dbReference type="GO" id="GO:0016787">
    <property type="term" value="F:hydrolase activity"/>
    <property type="evidence" value="ECO:0007669"/>
    <property type="project" value="UniProtKB-KW"/>
</dbReference>
<keyword evidence="1 3" id="KW-0378">Hydrolase</keyword>
<geneLocation type="plasmid" evidence="3 4">
    <name>pRK1-1</name>
</geneLocation>
<dbReference type="Gene3D" id="3.40.50.1820">
    <property type="entry name" value="alpha/beta hydrolase"/>
    <property type="match status" value="1"/>
</dbReference>
<accession>A0A643G0V5</accession>
<organism evidence="3 4">
    <name type="scientific">Cupriavidus basilensis</name>
    <dbReference type="NCBI Taxonomy" id="68895"/>
    <lineage>
        <taxon>Bacteria</taxon>
        <taxon>Pseudomonadati</taxon>
        <taxon>Pseudomonadota</taxon>
        <taxon>Betaproteobacteria</taxon>
        <taxon>Burkholderiales</taxon>
        <taxon>Burkholderiaceae</taxon>
        <taxon>Cupriavidus</taxon>
    </lineage>
</organism>
<reference evidence="3 4" key="1">
    <citation type="submission" date="2020-10" db="EMBL/GenBank/DDBJ databases">
        <title>Complete genome sequence of Cupriavidus basilensis CCUG 49340T.</title>
        <authorList>
            <person name="Salva-Serra F."/>
            <person name="Donoso R.A."/>
            <person name="Cho K.H."/>
            <person name="Yoo J.A."/>
            <person name="Lee K."/>
            <person name="Yoon S.-H."/>
            <person name="Perez-Pantoja D."/>
            <person name="Moore E.R.B."/>
        </authorList>
    </citation>
    <scope>NUCLEOTIDE SEQUENCE [LARGE SCALE GENOMIC DNA]</scope>
    <source>
        <strain evidence="4">CCUG 49340</strain>
        <plasmid evidence="3 4">pRK1-1</plasmid>
    </source>
</reference>
<dbReference type="GeneID" id="98406460"/>
<evidence type="ECO:0000313" key="4">
    <source>
        <dbReference type="Proteomes" id="UP000397656"/>
    </source>
</evidence>
<evidence type="ECO:0000256" key="1">
    <source>
        <dbReference type="ARBA" id="ARBA00022801"/>
    </source>
</evidence>
<sequence length="304" mass="33143">MASVESEALKTLYAGWVKTMSEKPDMSLEEVRQLFSHWGDVTAEPGGVDYIEVNAAGVPAMWAIPKGCDPDRALLCSHGGGYVVGSMYTHRKMFAHIAKAVGCRALIVDYGRAPENPHPGPVNDMTTAYEWLLKDQGLKPRHIALVGDSAGGALALTTIASARARDLPLPAATMPISPWAGWDISGKTYETNAHRDAFVSKDTTEFLGPLFIGPEGDRYDPLANPLYTDYSGYPPIYLTVGNAETLLDDSIRIVEKAKQAGVEVKFDCYDDMQHVFQFLAGVAPEADDVIQRMAQWVRPRIGLA</sequence>
<dbReference type="Pfam" id="PF07859">
    <property type="entry name" value="Abhydrolase_3"/>
    <property type="match status" value="1"/>
</dbReference>
<dbReference type="Proteomes" id="UP000397656">
    <property type="component" value="Plasmid pRK1-1"/>
</dbReference>
<feature type="domain" description="Alpha/beta hydrolase fold-3" evidence="2">
    <location>
        <begin position="75"/>
        <end position="277"/>
    </location>
</feature>
<keyword evidence="3" id="KW-0614">Plasmid</keyword>